<dbReference type="OrthoDB" id="9800549at2"/>
<proteinExistence type="inferred from homology"/>
<dbReference type="EC" id="3.1.13.5" evidence="6"/>
<evidence type="ECO:0000259" key="7">
    <source>
        <dbReference type="PROSITE" id="PS50967"/>
    </source>
</evidence>
<dbReference type="RefSeq" id="WP_021132492.1">
    <property type="nucleotide sequence ID" value="NZ_AQPH01000039.1"/>
</dbReference>
<comment type="cofactor">
    <cofactor evidence="6">
        <name>a divalent metal cation</name>
        <dbReference type="ChEBI" id="CHEBI:60240"/>
    </cofactor>
</comment>
<keyword evidence="4 6" id="KW-0378">Hydrolase</keyword>
<comment type="catalytic activity">
    <reaction evidence="6">
        <text>Exonucleolytic cleavage that removes extra residues from the 3'-terminus of tRNA to produce 5'-mononucleotides.</text>
        <dbReference type="EC" id="3.1.13.5"/>
    </reaction>
</comment>
<dbReference type="STRING" id="1316936.K678_10891"/>
<dbReference type="InterPro" id="IPR006292">
    <property type="entry name" value="RNase_D"/>
</dbReference>
<dbReference type="InterPro" id="IPR012337">
    <property type="entry name" value="RNaseH-like_sf"/>
</dbReference>
<dbReference type="PANTHER" id="PTHR47649">
    <property type="entry name" value="RIBONUCLEASE D"/>
    <property type="match status" value="1"/>
</dbReference>
<dbReference type="SUPFAM" id="SSF53098">
    <property type="entry name" value="Ribonuclease H-like"/>
    <property type="match status" value="1"/>
</dbReference>
<dbReference type="PANTHER" id="PTHR47649:SF1">
    <property type="entry name" value="RIBONUCLEASE D"/>
    <property type="match status" value="1"/>
</dbReference>
<dbReference type="SMART" id="SM00474">
    <property type="entry name" value="35EXOc"/>
    <property type="match status" value="1"/>
</dbReference>
<dbReference type="SUPFAM" id="SSF47819">
    <property type="entry name" value="HRDC-like"/>
    <property type="match status" value="2"/>
</dbReference>
<dbReference type="GO" id="GO:0008408">
    <property type="term" value="F:3'-5' exonuclease activity"/>
    <property type="evidence" value="ECO:0007669"/>
    <property type="project" value="InterPro"/>
</dbReference>
<protein>
    <recommendedName>
        <fullName evidence="6">Ribonuclease D</fullName>
        <shortName evidence="6">RNase D</shortName>
        <ecNumber evidence="6">3.1.13.5</ecNumber>
    </recommendedName>
</protein>
<organism evidence="8 9">
    <name type="scientific">Magnetospirillum fulvum MGU-K5</name>
    <dbReference type="NCBI Taxonomy" id="1316936"/>
    <lineage>
        <taxon>Bacteria</taxon>
        <taxon>Pseudomonadati</taxon>
        <taxon>Pseudomonadota</taxon>
        <taxon>Alphaproteobacteria</taxon>
        <taxon>Rhodospirillales</taxon>
        <taxon>Rhodospirillaceae</taxon>
        <taxon>Magnetospirillum</taxon>
    </lineage>
</organism>
<dbReference type="AlphaFoldDB" id="S9S9U3"/>
<comment type="subcellular location">
    <subcellularLocation>
        <location evidence="6">Cytoplasm</location>
    </subcellularLocation>
</comment>
<accession>S9S9U3</accession>
<dbReference type="GO" id="GO:0003676">
    <property type="term" value="F:nucleic acid binding"/>
    <property type="evidence" value="ECO:0007669"/>
    <property type="project" value="InterPro"/>
</dbReference>
<feature type="domain" description="HRDC" evidence="7">
    <location>
        <begin position="208"/>
        <end position="289"/>
    </location>
</feature>
<dbReference type="CDD" id="cd06142">
    <property type="entry name" value="RNaseD_exo"/>
    <property type="match status" value="1"/>
</dbReference>
<keyword evidence="3 6" id="KW-0540">Nuclease</keyword>
<dbReference type="InterPro" id="IPR002121">
    <property type="entry name" value="HRDC_dom"/>
</dbReference>
<name>S9S9U3_MAGFU</name>
<evidence type="ECO:0000256" key="6">
    <source>
        <dbReference type="HAMAP-Rule" id="MF_01899"/>
    </source>
</evidence>
<reference evidence="8 9" key="1">
    <citation type="submission" date="2013-04" db="EMBL/GenBank/DDBJ databases">
        <authorList>
            <person name="Kuznetsov B."/>
            <person name="Ivanovsky R."/>
        </authorList>
    </citation>
    <scope>NUCLEOTIDE SEQUENCE [LARGE SCALE GENOMIC DNA]</scope>
    <source>
        <strain evidence="8 9">MGU-K5</strain>
    </source>
</reference>
<dbReference type="GO" id="GO:0042780">
    <property type="term" value="P:tRNA 3'-end processing"/>
    <property type="evidence" value="ECO:0007669"/>
    <property type="project" value="UniProtKB-UniRule"/>
</dbReference>
<evidence type="ECO:0000313" key="9">
    <source>
        <dbReference type="Proteomes" id="UP000015350"/>
    </source>
</evidence>
<dbReference type="GO" id="GO:0000166">
    <property type="term" value="F:nucleotide binding"/>
    <property type="evidence" value="ECO:0007669"/>
    <property type="project" value="InterPro"/>
</dbReference>
<dbReference type="Pfam" id="PF01612">
    <property type="entry name" value="DNA_pol_A_exo1"/>
    <property type="match status" value="1"/>
</dbReference>
<keyword evidence="5 6" id="KW-0269">Exonuclease</keyword>
<dbReference type="Gene3D" id="3.30.420.10">
    <property type="entry name" value="Ribonuclease H-like superfamily/Ribonuclease H"/>
    <property type="match status" value="1"/>
</dbReference>
<dbReference type="InterPro" id="IPR051086">
    <property type="entry name" value="RNase_D-like"/>
</dbReference>
<dbReference type="EMBL" id="AQPH01000039">
    <property type="protein sequence ID" value="EPY01474.1"/>
    <property type="molecule type" value="Genomic_DNA"/>
</dbReference>
<evidence type="ECO:0000313" key="8">
    <source>
        <dbReference type="EMBL" id="EPY01474.1"/>
    </source>
</evidence>
<comment type="function">
    <text evidence="6">Exonuclease involved in the 3' processing of various precursor tRNAs. Initiates hydrolysis at the 3'-terminus of an RNA molecule and releases 5'-mononucleotides.</text>
</comment>
<evidence type="ECO:0000256" key="1">
    <source>
        <dbReference type="ARBA" id="ARBA00022490"/>
    </source>
</evidence>
<dbReference type="Pfam" id="PF00570">
    <property type="entry name" value="HRDC"/>
    <property type="match status" value="1"/>
</dbReference>
<dbReference type="GO" id="GO:0005737">
    <property type="term" value="C:cytoplasm"/>
    <property type="evidence" value="ECO:0007669"/>
    <property type="project" value="UniProtKB-SubCell"/>
</dbReference>
<dbReference type="InterPro" id="IPR036397">
    <property type="entry name" value="RNaseH_sf"/>
</dbReference>
<sequence length="400" mass="44370">MPMISDTESLAAFCQRLKSASFVTVDTEFMREKTYWPILCLVQVGGPDEAHVIDPLAPGIDLTPLFELMADTSVLKVFHAARQDVEIFLHIAGALPMPLFDTQVAAMVCGFGDAVSYETLASQLAKARIDKSLRFTDWSIRPLSDKQVQYALADVTHLRVAYEKLVRKLERNGRLEWLAEEMAILADPATYRVDPAQAWRRLKPRSNSPRFLAVLKELAAWREHEAQDRDLPRQRVLRDETLTEIAAHHPSDTAELGRMRGIGKGLVEGRMGQAILEAVRRGLETPESDCPVPPDRIEVPKGLGAVVDLLKVLLKMKCDEHGVASRLVANSADIDAIASTDDADVPALRGWRRELFGEDALRLKNGQVGLGFCKDGRRLRLIPTDPDEASDAPLPEEAAD</sequence>
<comment type="caution">
    <text evidence="8">The sequence shown here is derived from an EMBL/GenBank/DDBJ whole genome shotgun (WGS) entry which is preliminary data.</text>
</comment>
<keyword evidence="1 6" id="KW-0963">Cytoplasm</keyword>
<dbReference type="eggNOG" id="COG0349">
    <property type="taxonomic scope" value="Bacteria"/>
</dbReference>
<dbReference type="InterPro" id="IPR044876">
    <property type="entry name" value="HRDC_dom_sf"/>
</dbReference>
<dbReference type="Proteomes" id="UP000015350">
    <property type="component" value="Unassembled WGS sequence"/>
</dbReference>
<gene>
    <name evidence="6" type="primary">rnd</name>
    <name evidence="8" type="ORF">K678_10891</name>
</gene>
<keyword evidence="2 6" id="KW-0819">tRNA processing</keyword>
<dbReference type="PROSITE" id="PS50967">
    <property type="entry name" value="HRDC"/>
    <property type="match status" value="1"/>
</dbReference>
<dbReference type="InterPro" id="IPR010997">
    <property type="entry name" value="HRDC-like_sf"/>
</dbReference>
<dbReference type="Gene3D" id="1.10.150.80">
    <property type="entry name" value="HRDC domain"/>
    <property type="match status" value="1"/>
</dbReference>
<evidence type="ECO:0000256" key="3">
    <source>
        <dbReference type="ARBA" id="ARBA00022722"/>
    </source>
</evidence>
<dbReference type="HAMAP" id="MF_01899">
    <property type="entry name" value="RNase_D"/>
    <property type="match status" value="1"/>
</dbReference>
<evidence type="ECO:0000256" key="2">
    <source>
        <dbReference type="ARBA" id="ARBA00022694"/>
    </source>
</evidence>
<dbReference type="PATRIC" id="fig|1316936.3.peg.2172"/>
<dbReference type="NCBIfam" id="TIGR01388">
    <property type="entry name" value="rnd"/>
    <property type="match status" value="1"/>
</dbReference>
<dbReference type="GO" id="GO:0033890">
    <property type="term" value="F:ribonuclease D activity"/>
    <property type="evidence" value="ECO:0007669"/>
    <property type="project" value="UniProtKB-UniRule"/>
</dbReference>
<comment type="similarity">
    <text evidence="6">Belongs to the RNase D family.</text>
</comment>
<evidence type="ECO:0000256" key="5">
    <source>
        <dbReference type="ARBA" id="ARBA00022839"/>
    </source>
</evidence>
<dbReference type="InterPro" id="IPR002562">
    <property type="entry name" value="3'-5'_exonuclease_dom"/>
</dbReference>
<evidence type="ECO:0000256" key="4">
    <source>
        <dbReference type="ARBA" id="ARBA00022801"/>
    </source>
</evidence>
<dbReference type="SMART" id="SM00341">
    <property type="entry name" value="HRDC"/>
    <property type="match status" value="1"/>
</dbReference>